<proteinExistence type="predicted"/>
<keyword evidence="2" id="KW-1185">Reference proteome</keyword>
<protein>
    <recommendedName>
        <fullName evidence="3">Resolvase/invertase-type recombinase catalytic domain-containing protein</fullName>
    </recommendedName>
</protein>
<dbReference type="EMBL" id="BMND01000047">
    <property type="protein sequence ID" value="GGN62617.1"/>
    <property type="molecule type" value="Genomic_DNA"/>
</dbReference>
<dbReference type="Proteomes" id="UP000600080">
    <property type="component" value="Unassembled WGS sequence"/>
</dbReference>
<organism evidence="1 2">
    <name type="scientific">Streptomyces kronopolitis</name>
    <dbReference type="NCBI Taxonomy" id="1612435"/>
    <lineage>
        <taxon>Bacteria</taxon>
        <taxon>Bacillati</taxon>
        <taxon>Actinomycetota</taxon>
        <taxon>Actinomycetes</taxon>
        <taxon>Kitasatosporales</taxon>
        <taxon>Streptomycetaceae</taxon>
        <taxon>Streptomyces</taxon>
    </lineage>
</organism>
<comment type="caution">
    <text evidence="1">The sequence shown here is derived from an EMBL/GenBank/DDBJ whole genome shotgun (WGS) entry which is preliminary data.</text>
</comment>
<evidence type="ECO:0000313" key="2">
    <source>
        <dbReference type="Proteomes" id="UP000600080"/>
    </source>
</evidence>
<reference evidence="2" key="1">
    <citation type="journal article" date="2019" name="Int. J. Syst. Evol. Microbiol.">
        <title>The Global Catalogue of Microorganisms (GCM) 10K type strain sequencing project: providing services to taxonomists for standard genome sequencing and annotation.</title>
        <authorList>
            <consortium name="The Broad Institute Genomics Platform"/>
            <consortium name="The Broad Institute Genome Sequencing Center for Infectious Disease"/>
            <person name="Wu L."/>
            <person name="Ma J."/>
        </authorList>
    </citation>
    <scope>NUCLEOTIDE SEQUENCE [LARGE SCALE GENOMIC DNA]</scope>
    <source>
        <strain evidence="2">CGMCC 4.7323</strain>
    </source>
</reference>
<name>A0ABQ2K092_9ACTN</name>
<evidence type="ECO:0008006" key="3">
    <source>
        <dbReference type="Google" id="ProtNLM"/>
    </source>
</evidence>
<sequence length="121" mass="13534">MYLRCYPYDRWQMSSHQEELRDYARRLGLGEPAVYLDNGASSLGPRPAFERLLRHTAGGGYQVLLVPGPFVFSLHDNEARALTEAIRSFGCRVLELPSPTRLPALPANDPDRAAVRARLPA</sequence>
<evidence type="ECO:0000313" key="1">
    <source>
        <dbReference type="EMBL" id="GGN62617.1"/>
    </source>
</evidence>
<gene>
    <name evidence="1" type="ORF">GCM10012285_62900</name>
</gene>
<accession>A0ABQ2K092</accession>